<feature type="transmembrane region" description="Helical" evidence="6">
    <location>
        <begin position="168"/>
        <end position="187"/>
    </location>
</feature>
<evidence type="ECO:0000313" key="9">
    <source>
        <dbReference type="Proteomes" id="UP000289738"/>
    </source>
</evidence>
<sequence length="416" mass="46132">MLSETKKPTKKSGRHILKLASFLIKRTLSNVKRMQNHRIWLRIHKYRFQHEIKEKREMMMMMMQGERLMEEVAIIGGLIGVQFMAAGNAVLMSFVMSLGLKSLTIVTFMSPATSLLLSPLAFYSERSLWPKKFSSKLILRLILLSLGGTTFQVLMLKGMNLTSPAMGTAMPNVAPGLIFIIAWIFRLEKVNIKSTYSRVKIMGTMLCVVGAFAMSIMQSMSTNAAKEDATLVHYISDPTAGDVFDKQKILGCIYLLLAISLLSSSLVLQAFIFRDFPAPISMCVITSFLGTFITAAFQFIEDHEIKTGLDVFSARNLIMYFLLEGAVNGVCISFSSWAIKKKGPVLVSMFSPIGTVCSAIFSVVTIGVTISVGSYGGMFIMFTGLYFFLWAKGKEEDIEGSGGKQGEHDIEKPLLE</sequence>
<dbReference type="InterPro" id="IPR000620">
    <property type="entry name" value="EamA_dom"/>
</dbReference>
<comment type="caution">
    <text evidence="8">The sequence shown here is derived from an EMBL/GenBank/DDBJ whole genome shotgun (WGS) entry which is preliminary data.</text>
</comment>
<dbReference type="InterPro" id="IPR037185">
    <property type="entry name" value="EmrE-like"/>
</dbReference>
<evidence type="ECO:0000256" key="1">
    <source>
        <dbReference type="ARBA" id="ARBA00004141"/>
    </source>
</evidence>
<keyword evidence="4 6" id="KW-1133">Transmembrane helix</keyword>
<dbReference type="PANTHER" id="PTHR31218">
    <property type="entry name" value="WAT1-RELATED PROTEIN"/>
    <property type="match status" value="1"/>
</dbReference>
<feature type="transmembrane region" description="Helical" evidence="6">
    <location>
        <begin position="320"/>
        <end position="339"/>
    </location>
</feature>
<comment type="similarity">
    <text evidence="2">Belongs to the drug/metabolite transporter (DMT) superfamily. Plant drug/metabolite exporter (P-DME) (TC 2.A.7.4) family.</text>
</comment>
<protein>
    <recommendedName>
        <fullName evidence="7">EamA domain-containing protein</fullName>
    </recommendedName>
</protein>
<evidence type="ECO:0000259" key="7">
    <source>
        <dbReference type="Pfam" id="PF00892"/>
    </source>
</evidence>
<organism evidence="8 9">
    <name type="scientific">Arachis hypogaea</name>
    <name type="common">Peanut</name>
    <dbReference type="NCBI Taxonomy" id="3818"/>
    <lineage>
        <taxon>Eukaryota</taxon>
        <taxon>Viridiplantae</taxon>
        <taxon>Streptophyta</taxon>
        <taxon>Embryophyta</taxon>
        <taxon>Tracheophyta</taxon>
        <taxon>Spermatophyta</taxon>
        <taxon>Magnoliopsida</taxon>
        <taxon>eudicotyledons</taxon>
        <taxon>Gunneridae</taxon>
        <taxon>Pentapetalae</taxon>
        <taxon>rosids</taxon>
        <taxon>fabids</taxon>
        <taxon>Fabales</taxon>
        <taxon>Fabaceae</taxon>
        <taxon>Papilionoideae</taxon>
        <taxon>50 kb inversion clade</taxon>
        <taxon>dalbergioids sensu lato</taxon>
        <taxon>Dalbergieae</taxon>
        <taxon>Pterocarpus clade</taxon>
        <taxon>Arachis</taxon>
    </lineage>
</organism>
<feature type="transmembrane region" description="Helical" evidence="6">
    <location>
        <begin position="372"/>
        <end position="391"/>
    </location>
</feature>
<evidence type="ECO:0000256" key="2">
    <source>
        <dbReference type="ARBA" id="ARBA00007635"/>
    </source>
</evidence>
<feature type="transmembrane region" description="Helical" evidence="6">
    <location>
        <begin position="253"/>
        <end position="273"/>
    </location>
</feature>
<dbReference type="EMBL" id="SDMP01000001">
    <property type="protein sequence ID" value="RYR78146.1"/>
    <property type="molecule type" value="Genomic_DNA"/>
</dbReference>
<evidence type="ECO:0000256" key="3">
    <source>
        <dbReference type="ARBA" id="ARBA00022692"/>
    </source>
</evidence>
<evidence type="ECO:0000256" key="4">
    <source>
        <dbReference type="ARBA" id="ARBA00022989"/>
    </source>
</evidence>
<dbReference type="GO" id="GO:0016020">
    <property type="term" value="C:membrane"/>
    <property type="evidence" value="ECO:0007669"/>
    <property type="project" value="UniProtKB-SubCell"/>
</dbReference>
<feature type="transmembrane region" description="Helical" evidence="6">
    <location>
        <begin position="137"/>
        <end position="156"/>
    </location>
</feature>
<feature type="transmembrane region" description="Helical" evidence="6">
    <location>
        <begin position="103"/>
        <end position="125"/>
    </location>
</feature>
<dbReference type="SUPFAM" id="SSF103481">
    <property type="entry name" value="Multidrug resistance efflux transporter EmrE"/>
    <property type="match status" value="1"/>
</dbReference>
<dbReference type="Proteomes" id="UP000289738">
    <property type="component" value="Chromosome A01"/>
</dbReference>
<evidence type="ECO:0000256" key="6">
    <source>
        <dbReference type="SAM" id="Phobius"/>
    </source>
</evidence>
<evidence type="ECO:0000313" key="8">
    <source>
        <dbReference type="EMBL" id="RYR78146.1"/>
    </source>
</evidence>
<evidence type="ECO:0000256" key="5">
    <source>
        <dbReference type="ARBA" id="ARBA00023136"/>
    </source>
</evidence>
<reference evidence="8 9" key="1">
    <citation type="submission" date="2019-01" db="EMBL/GenBank/DDBJ databases">
        <title>Sequencing of cultivated peanut Arachis hypogaea provides insights into genome evolution and oil improvement.</title>
        <authorList>
            <person name="Chen X."/>
        </authorList>
    </citation>
    <scope>NUCLEOTIDE SEQUENCE [LARGE SCALE GENOMIC DNA]</scope>
    <source>
        <strain evidence="9">cv. Fuhuasheng</strain>
        <tissue evidence="8">Leaves</tissue>
    </source>
</reference>
<gene>
    <name evidence="8" type="ORF">Ahy_A01g002884</name>
</gene>
<dbReference type="STRING" id="3818.A0A445ES19"/>
<accession>A0A445ES19</accession>
<keyword evidence="3 6" id="KW-0812">Transmembrane</keyword>
<feature type="transmembrane region" description="Helical" evidence="6">
    <location>
        <begin position="280"/>
        <end position="300"/>
    </location>
</feature>
<dbReference type="AlphaFoldDB" id="A0A445ES19"/>
<proteinExistence type="inferred from homology"/>
<dbReference type="InterPro" id="IPR030184">
    <property type="entry name" value="WAT1-related"/>
</dbReference>
<feature type="domain" description="EamA" evidence="7">
    <location>
        <begin position="78"/>
        <end position="215"/>
    </location>
</feature>
<dbReference type="GO" id="GO:0022857">
    <property type="term" value="F:transmembrane transporter activity"/>
    <property type="evidence" value="ECO:0007669"/>
    <property type="project" value="InterPro"/>
</dbReference>
<keyword evidence="5 6" id="KW-0472">Membrane</keyword>
<comment type="subcellular location">
    <subcellularLocation>
        <location evidence="1">Membrane</location>
        <topology evidence="1">Multi-pass membrane protein</topology>
    </subcellularLocation>
</comment>
<dbReference type="Pfam" id="PF00892">
    <property type="entry name" value="EamA"/>
    <property type="match status" value="2"/>
</dbReference>
<feature type="transmembrane region" description="Helical" evidence="6">
    <location>
        <begin position="199"/>
        <end position="217"/>
    </location>
</feature>
<keyword evidence="9" id="KW-1185">Reference proteome</keyword>
<feature type="transmembrane region" description="Helical" evidence="6">
    <location>
        <begin position="346"/>
        <end position="366"/>
    </location>
</feature>
<feature type="domain" description="EamA" evidence="7">
    <location>
        <begin position="250"/>
        <end position="389"/>
    </location>
</feature>
<name>A0A445ES19_ARAHY</name>